<accession>A0AAN6WDT7</accession>
<organism evidence="1 2">
    <name type="scientific">Triangularia setosa</name>
    <dbReference type="NCBI Taxonomy" id="2587417"/>
    <lineage>
        <taxon>Eukaryota</taxon>
        <taxon>Fungi</taxon>
        <taxon>Dikarya</taxon>
        <taxon>Ascomycota</taxon>
        <taxon>Pezizomycotina</taxon>
        <taxon>Sordariomycetes</taxon>
        <taxon>Sordariomycetidae</taxon>
        <taxon>Sordariales</taxon>
        <taxon>Podosporaceae</taxon>
        <taxon>Triangularia</taxon>
    </lineage>
</organism>
<name>A0AAN6WDT7_9PEZI</name>
<keyword evidence="2" id="KW-1185">Reference proteome</keyword>
<dbReference type="EMBL" id="MU866110">
    <property type="protein sequence ID" value="KAK4179803.1"/>
    <property type="molecule type" value="Genomic_DNA"/>
</dbReference>
<dbReference type="AlphaFoldDB" id="A0AAN6WDT7"/>
<dbReference type="Proteomes" id="UP001302321">
    <property type="component" value="Unassembled WGS sequence"/>
</dbReference>
<reference evidence="1" key="1">
    <citation type="journal article" date="2023" name="Mol. Phylogenet. Evol.">
        <title>Genome-scale phylogeny and comparative genomics of the fungal order Sordariales.</title>
        <authorList>
            <person name="Hensen N."/>
            <person name="Bonometti L."/>
            <person name="Westerberg I."/>
            <person name="Brannstrom I.O."/>
            <person name="Guillou S."/>
            <person name="Cros-Aarteil S."/>
            <person name="Calhoun S."/>
            <person name="Haridas S."/>
            <person name="Kuo A."/>
            <person name="Mondo S."/>
            <person name="Pangilinan J."/>
            <person name="Riley R."/>
            <person name="LaButti K."/>
            <person name="Andreopoulos B."/>
            <person name="Lipzen A."/>
            <person name="Chen C."/>
            <person name="Yan M."/>
            <person name="Daum C."/>
            <person name="Ng V."/>
            <person name="Clum A."/>
            <person name="Steindorff A."/>
            <person name="Ohm R.A."/>
            <person name="Martin F."/>
            <person name="Silar P."/>
            <person name="Natvig D.O."/>
            <person name="Lalanne C."/>
            <person name="Gautier V."/>
            <person name="Ament-Velasquez S.L."/>
            <person name="Kruys A."/>
            <person name="Hutchinson M.I."/>
            <person name="Powell A.J."/>
            <person name="Barry K."/>
            <person name="Miller A.N."/>
            <person name="Grigoriev I.V."/>
            <person name="Debuchy R."/>
            <person name="Gladieux P."/>
            <person name="Hiltunen Thoren M."/>
            <person name="Johannesson H."/>
        </authorList>
    </citation>
    <scope>NUCLEOTIDE SEQUENCE</scope>
    <source>
        <strain evidence="1">CBS 892.96</strain>
    </source>
</reference>
<comment type="caution">
    <text evidence="1">The sequence shown here is derived from an EMBL/GenBank/DDBJ whole genome shotgun (WGS) entry which is preliminary data.</text>
</comment>
<sequence>MHPNSQAWTSVTAILAYLFLKVGGATTGQWSLFWLHFCDFVLGLIGPGVRMSIAAPIPSHPITPPPFLIVPLPAVRARATITSPDFDSFSPSPALGIDRSSSATHVSNTSSVTASRDYKVLTFEI</sequence>
<reference evidence="1" key="2">
    <citation type="submission" date="2023-05" db="EMBL/GenBank/DDBJ databases">
        <authorList>
            <consortium name="Lawrence Berkeley National Laboratory"/>
            <person name="Steindorff A."/>
            <person name="Hensen N."/>
            <person name="Bonometti L."/>
            <person name="Westerberg I."/>
            <person name="Brannstrom I.O."/>
            <person name="Guillou S."/>
            <person name="Cros-Aarteil S."/>
            <person name="Calhoun S."/>
            <person name="Haridas S."/>
            <person name="Kuo A."/>
            <person name="Mondo S."/>
            <person name="Pangilinan J."/>
            <person name="Riley R."/>
            <person name="Labutti K."/>
            <person name="Andreopoulos B."/>
            <person name="Lipzen A."/>
            <person name="Chen C."/>
            <person name="Yanf M."/>
            <person name="Daum C."/>
            <person name="Ng V."/>
            <person name="Clum A."/>
            <person name="Ohm R."/>
            <person name="Martin F."/>
            <person name="Silar P."/>
            <person name="Natvig D."/>
            <person name="Lalanne C."/>
            <person name="Gautier V."/>
            <person name="Ament-Velasquez S.L."/>
            <person name="Kruys A."/>
            <person name="Hutchinson M.I."/>
            <person name="Powell A.J."/>
            <person name="Barry K."/>
            <person name="Miller A.N."/>
            <person name="Grigoriev I.V."/>
            <person name="Debuchy R."/>
            <person name="Gladieux P."/>
            <person name="Thoren M.H."/>
            <person name="Johannesson H."/>
        </authorList>
    </citation>
    <scope>NUCLEOTIDE SEQUENCE</scope>
    <source>
        <strain evidence="1">CBS 892.96</strain>
    </source>
</reference>
<evidence type="ECO:0000313" key="1">
    <source>
        <dbReference type="EMBL" id="KAK4179803.1"/>
    </source>
</evidence>
<evidence type="ECO:0000313" key="2">
    <source>
        <dbReference type="Proteomes" id="UP001302321"/>
    </source>
</evidence>
<proteinExistence type="predicted"/>
<protein>
    <submittedName>
        <fullName evidence="1">Uncharacterized protein</fullName>
    </submittedName>
</protein>
<gene>
    <name evidence="1" type="ORF">QBC36DRAFT_61415</name>
</gene>